<accession>A0ABW2YRN1</accession>
<organism evidence="2 3">
    <name type="scientific">Lysobacter koreensis</name>
    <dbReference type="NCBI Taxonomy" id="266122"/>
    <lineage>
        <taxon>Bacteria</taxon>
        <taxon>Pseudomonadati</taxon>
        <taxon>Pseudomonadota</taxon>
        <taxon>Gammaproteobacteria</taxon>
        <taxon>Lysobacterales</taxon>
        <taxon>Lysobacteraceae</taxon>
        <taxon>Lysobacter</taxon>
    </lineage>
</organism>
<dbReference type="Pfam" id="PF11218">
    <property type="entry name" value="DUF3011"/>
    <property type="match status" value="1"/>
</dbReference>
<comment type="caution">
    <text evidence="2">The sequence shown here is derived from an EMBL/GenBank/DDBJ whole genome shotgun (WGS) entry which is preliminary data.</text>
</comment>
<evidence type="ECO:0000313" key="2">
    <source>
        <dbReference type="EMBL" id="MFD0739157.1"/>
    </source>
</evidence>
<keyword evidence="3" id="KW-1185">Reference proteome</keyword>
<protein>
    <submittedName>
        <fullName evidence="2">DUF3011 domain-containing protein</fullName>
    </submittedName>
</protein>
<feature type="signal peptide" evidence="1">
    <location>
        <begin position="1"/>
        <end position="27"/>
    </location>
</feature>
<keyword evidence="1" id="KW-0732">Signal</keyword>
<dbReference type="EMBL" id="JBHTIH010000003">
    <property type="protein sequence ID" value="MFD0739157.1"/>
    <property type="molecule type" value="Genomic_DNA"/>
</dbReference>
<name>A0ABW2YRN1_9GAMM</name>
<proteinExistence type="predicted"/>
<dbReference type="RefSeq" id="WP_386812166.1">
    <property type="nucleotide sequence ID" value="NZ_JBHTIH010000003.1"/>
</dbReference>
<reference evidence="3" key="1">
    <citation type="journal article" date="2019" name="Int. J. Syst. Evol. Microbiol.">
        <title>The Global Catalogue of Microorganisms (GCM) 10K type strain sequencing project: providing services to taxonomists for standard genome sequencing and annotation.</title>
        <authorList>
            <consortium name="The Broad Institute Genomics Platform"/>
            <consortium name="The Broad Institute Genome Sequencing Center for Infectious Disease"/>
            <person name="Wu L."/>
            <person name="Ma J."/>
        </authorList>
    </citation>
    <scope>NUCLEOTIDE SEQUENCE [LARGE SCALE GENOMIC DNA]</scope>
    <source>
        <strain evidence="3">CCUG 55491</strain>
    </source>
</reference>
<dbReference type="Proteomes" id="UP001597090">
    <property type="component" value="Unassembled WGS sequence"/>
</dbReference>
<dbReference type="InterPro" id="IPR021381">
    <property type="entry name" value="DUF3011"/>
</dbReference>
<evidence type="ECO:0000313" key="3">
    <source>
        <dbReference type="Proteomes" id="UP001597090"/>
    </source>
</evidence>
<sequence length="150" mass="16080">MTTSSKHRSWATFAAALLVGLSIPAVAHYGQGEAARIVPATGSAQPGYPQWHAGAAGGRMRVGLTLIAEPTESPLPDPASLDFPATSRAIRCESEGQRYRECRTPFRGPVTLAREVSGTRCVEDENWGWREGAVWVDRGCAAVFLRIGEG</sequence>
<gene>
    <name evidence="2" type="ORF">ACFQZQ_07680</name>
</gene>
<feature type="chain" id="PRO_5046007669" evidence="1">
    <location>
        <begin position="28"/>
        <end position="150"/>
    </location>
</feature>
<evidence type="ECO:0000256" key="1">
    <source>
        <dbReference type="SAM" id="SignalP"/>
    </source>
</evidence>